<proteinExistence type="predicted"/>
<name>A0A931HVX1_9BACI</name>
<keyword evidence="3" id="KW-1185">Reference proteome</keyword>
<dbReference type="RefSeq" id="WP_197317098.1">
    <property type="nucleotide sequence ID" value="NZ_JADZSC010000002.1"/>
</dbReference>
<sequence>MKKLLFSLIALLFIIAGCSDNNINLVRFDQSDLKAQMSDYEFQPELPTKLPFEVEDVQFSPPPEEIQQVESFHFDFYGADEAFYLHTVKGKEVSSTLEDEYKEVEIGDHQGSILHQEEGNATLAWTENGVDYRLKYFSNETDESVIQQEMIETAASFE</sequence>
<evidence type="ECO:0000313" key="3">
    <source>
        <dbReference type="Proteomes" id="UP000614490"/>
    </source>
</evidence>
<feature type="chain" id="PRO_5039431800" description="DUF4367 domain-containing protein" evidence="1">
    <location>
        <begin position="19"/>
        <end position="158"/>
    </location>
</feature>
<protein>
    <recommendedName>
        <fullName evidence="4">DUF4367 domain-containing protein</fullName>
    </recommendedName>
</protein>
<comment type="caution">
    <text evidence="2">The sequence shown here is derived from an EMBL/GenBank/DDBJ whole genome shotgun (WGS) entry which is preliminary data.</text>
</comment>
<keyword evidence="1" id="KW-0732">Signal</keyword>
<dbReference type="EMBL" id="JADZSC010000002">
    <property type="protein sequence ID" value="MBH0230464.1"/>
    <property type="molecule type" value="Genomic_DNA"/>
</dbReference>
<feature type="signal peptide" evidence="1">
    <location>
        <begin position="1"/>
        <end position="18"/>
    </location>
</feature>
<reference evidence="2 3" key="1">
    <citation type="journal article" date="2005" name="Int. J. Syst. Evol. Microbiol.">
        <title>Halobacillus yeomjeoni sp. nov., isolated from a marine solar saltern in Korea.</title>
        <authorList>
            <person name="Yoon J.H."/>
            <person name="Kang S.J."/>
            <person name="Lee C.H."/>
            <person name="Oh H.W."/>
            <person name="Oh T.K."/>
        </authorList>
    </citation>
    <scope>NUCLEOTIDE SEQUENCE [LARGE SCALE GENOMIC DNA]</scope>
    <source>
        <strain evidence="2 3">KCTC 3957</strain>
    </source>
</reference>
<evidence type="ECO:0000313" key="2">
    <source>
        <dbReference type="EMBL" id="MBH0230464.1"/>
    </source>
</evidence>
<organism evidence="2 3">
    <name type="scientific">Halobacillus yeomjeoni</name>
    <dbReference type="NCBI Taxonomy" id="311194"/>
    <lineage>
        <taxon>Bacteria</taxon>
        <taxon>Bacillati</taxon>
        <taxon>Bacillota</taxon>
        <taxon>Bacilli</taxon>
        <taxon>Bacillales</taxon>
        <taxon>Bacillaceae</taxon>
        <taxon>Halobacillus</taxon>
    </lineage>
</organism>
<dbReference type="AlphaFoldDB" id="A0A931HVX1"/>
<gene>
    <name evidence="2" type="ORF">H0267_09600</name>
</gene>
<dbReference type="Proteomes" id="UP000614490">
    <property type="component" value="Unassembled WGS sequence"/>
</dbReference>
<evidence type="ECO:0000256" key="1">
    <source>
        <dbReference type="SAM" id="SignalP"/>
    </source>
</evidence>
<accession>A0A931HVX1</accession>
<evidence type="ECO:0008006" key="4">
    <source>
        <dbReference type="Google" id="ProtNLM"/>
    </source>
</evidence>
<dbReference type="PROSITE" id="PS51257">
    <property type="entry name" value="PROKAR_LIPOPROTEIN"/>
    <property type="match status" value="1"/>
</dbReference>